<dbReference type="Pfam" id="PF13692">
    <property type="entry name" value="Glyco_trans_1_4"/>
    <property type="match status" value="1"/>
</dbReference>
<keyword evidence="3" id="KW-1185">Reference proteome</keyword>
<dbReference type="SUPFAM" id="SSF53756">
    <property type="entry name" value="UDP-Glycosyltransferase/glycogen phosphorylase"/>
    <property type="match status" value="1"/>
</dbReference>
<accession>A0A7W6EP21</accession>
<sequence>MLKRKILVVSLGRKALEEHTKNMIAHLSTEEFDLICSKYSETDYKVPNIIFKTKTYQSSLTFIINSIFILPVLLLKLTKLRKSHDIIYFPTVHPWNTLIIFVWRALGNKTILTIHDAVLHPGEENFLLQLSLKYSMVFTSHLLFLTEYVRQTAYSKFNLKAPYKIIAQGLLPLPNIITSRGIKGKNILFLGRISKYKGVELLVEAVNELPDNAYDSLTIAGMPIYKVILPEENPKIKLIEKYLAEEEMSDLLNGADIIVLPYLEASQSGVVLLAILAEKPIICTNVGGISEQLNSSECYFINPNKEELKKAISTLLSNNKMYISMQESLKNKQQDLLWEHKTQQLLKYVQDIRNANFV</sequence>
<evidence type="ECO:0000256" key="1">
    <source>
        <dbReference type="ARBA" id="ARBA00022679"/>
    </source>
</evidence>
<dbReference type="PANTHER" id="PTHR46401:SF2">
    <property type="entry name" value="GLYCOSYLTRANSFERASE WBBK-RELATED"/>
    <property type="match status" value="1"/>
</dbReference>
<dbReference type="PANTHER" id="PTHR46401">
    <property type="entry name" value="GLYCOSYLTRANSFERASE WBBK-RELATED"/>
    <property type="match status" value="1"/>
</dbReference>
<evidence type="ECO:0000313" key="3">
    <source>
        <dbReference type="Proteomes" id="UP000541352"/>
    </source>
</evidence>
<gene>
    <name evidence="2" type="ORF">FHS57_000864</name>
</gene>
<dbReference type="CDD" id="cd03801">
    <property type="entry name" value="GT4_PimA-like"/>
    <property type="match status" value="1"/>
</dbReference>
<organism evidence="2 3">
    <name type="scientific">Runella defluvii</name>
    <dbReference type="NCBI Taxonomy" id="370973"/>
    <lineage>
        <taxon>Bacteria</taxon>
        <taxon>Pseudomonadati</taxon>
        <taxon>Bacteroidota</taxon>
        <taxon>Cytophagia</taxon>
        <taxon>Cytophagales</taxon>
        <taxon>Spirosomataceae</taxon>
        <taxon>Runella</taxon>
    </lineage>
</organism>
<name>A0A7W6EP21_9BACT</name>
<dbReference type="AlphaFoldDB" id="A0A7W6EP21"/>
<keyword evidence="1 2" id="KW-0808">Transferase</keyword>
<dbReference type="GO" id="GO:0016757">
    <property type="term" value="F:glycosyltransferase activity"/>
    <property type="evidence" value="ECO:0007669"/>
    <property type="project" value="TreeGrafter"/>
</dbReference>
<evidence type="ECO:0000313" key="2">
    <source>
        <dbReference type="EMBL" id="MBB3836882.1"/>
    </source>
</evidence>
<proteinExistence type="predicted"/>
<dbReference type="EMBL" id="JACIBY010000001">
    <property type="protein sequence ID" value="MBB3836882.1"/>
    <property type="molecule type" value="Genomic_DNA"/>
</dbReference>
<dbReference type="GO" id="GO:0009103">
    <property type="term" value="P:lipopolysaccharide biosynthetic process"/>
    <property type="evidence" value="ECO:0007669"/>
    <property type="project" value="TreeGrafter"/>
</dbReference>
<comment type="caution">
    <text evidence="2">The sequence shown here is derived from an EMBL/GenBank/DDBJ whole genome shotgun (WGS) entry which is preliminary data.</text>
</comment>
<dbReference type="Proteomes" id="UP000541352">
    <property type="component" value="Unassembled WGS sequence"/>
</dbReference>
<protein>
    <submittedName>
        <fullName evidence="2">Glycosyltransferase involved in cell wall biosynthesis</fullName>
    </submittedName>
</protein>
<dbReference type="RefSeq" id="WP_183971637.1">
    <property type="nucleotide sequence ID" value="NZ_JACIBY010000001.1"/>
</dbReference>
<dbReference type="Gene3D" id="3.40.50.2000">
    <property type="entry name" value="Glycogen Phosphorylase B"/>
    <property type="match status" value="2"/>
</dbReference>
<reference evidence="2 3" key="1">
    <citation type="submission" date="2020-08" db="EMBL/GenBank/DDBJ databases">
        <title>Genomic Encyclopedia of Type Strains, Phase IV (KMG-IV): sequencing the most valuable type-strain genomes for metagenomic binning, comparative biology and taxonomic classification.</title>
        <authorList>
            <person name="Goeker M."/>
        </authorList>
    </citation>
    <scope>NUCLEOTIDE SEQUENCE [LARGE SCALE GENOMIC DNA]</scope>
    <source>
        <strain evidence="2 3">DSM 17976</strain>
    </source>
</reference>